<dbReference type="RefSeq" id="WP_163956282.1">
    <property type="nucleotide sequence ID" value="NZ_JAAGUX010000061.1"/>
</dbReference>
<protein>
    <submittedName>
        <fullName evidence="1">Uncharacterized protein</fullName>
    </submittedName>
</protein>
<name>A0ABX0CQB1_9NOCA</name>
<reference evidence="1 2" key="1">
    <citation type="submission" date="2020-01" db="EMBL/GenBank/DDBJ databases">
        <title>Genetics and antimicrobial susceptibilities of Nocardia species isolated from the soil; a comparison with species isolated from humans.</title>
        <authorList>
            <person name="Carrasco G."/>
            <person name="Monzon S."/>
            <person name="Sansegundo M."/>
            <person name="Garcia E."/>
            <person name="Garrido N."/>
            <person name="Medina M.J."/>
            <person name="Villalon P."/>
            <person name="Ramirez-Arocha A.C."/>
            <person name="Jimenez P."/>
            <person name="Cuesta I."/>
            <person name="Valdezate S."/>
        </authorList>
    </citation>
    <scope>NUCLEOTIDE SEQUENCE [LARGE SCALE GENOMIC DNA]</scope>
    <source>
        <strain evidence="1 2">CNM20110649</strain>
    </source>
</reference>
<keyword evidence="2" id="KW-1185">Reference proteome</keyword>
<accession>A0ABX0CQB1</accession>
<evidence type="ECO:0000313" key="1">
    <source>
        <dbReference type="EMBL" id="NEW58688.1"/>
    </source>
</evidence>
<sequence>MTRTANGAASGCAGVLRAAVDDAPDGTIDLHDVEIPHLPMPEQRRYATEFARLRRLEADWQKRQSEVEQLVRLGYRELATGRLRQVVDR</sequence>
<dbReference type="EMBL" id="JAAGUX010000061">
    <property type="protein sequence ID" value="NEW58688.1"/>
    <property type="molecule type" value="Genomic_DNA"/>
</dbReference>
<organism evidence="1 2">
    <name type="scientific">Nocardia cyriacigeorgica</name>
    <dbReference type="NCBI Taxonomy" id="135487"/>
    <lineage>
        <taxon>Bacteria</taxon>
        <taxon>Bacillati</taxon>
        <taxon>Actinomycetota</taxon>
        <taxon>Actinomycetes</taxon>
        <taxon>Mycobacteriales</taxon>
        <taxon>Nocardiaceae</taxon>
        <taxon>Nocardia</taxon>
    </lineage>
</organism>
<proteinExistence type="predicted"/>
<gene>
    <name evidence="1" type="ORF">GV794_24045</name>
</gene>
<comment type="caution">
    <text evidence="1">The sequence shown here is derived from an EMBL/GenBank/DDBJ whole genome shotgun (WGS) entry which is preliminary data.</text>
</comment>
<dbReference type="Proteomes" id="UP000470876">
    <property type="component" value="Unassembled WGS sequence"/>
</dbReference>
<evidence type="ECO:0000313" key="2">
    <source>
        <dbReference type="Proteomes" id="UP000470876"/>
    </source>
</evidence>